<dbReference type="Gene3D" id="3.30.160.60">
    <property type="entry name" value="Classic Zinc Finger"/>
    <property type="match status" value="5"/>
</dbReference>
<protein>
    <recommendedName>
        <fullName evidence="15">Protein krueppel</fullName>
    </recommendedName>
</protein>
<accession>A0A5E4R9T5</accession>
<feature type="domain" description="C2H2-type" evidence="11">
    <location>
        <begin position="351"/>
        <end position="378"/>
    </location>
</feature>
<dbReference type="SUPFAM" id="SSF57667">
    <property type="entry name" value="beta-beta-alpha zinc fingers"/>
    <property type="match status" value="4"/>
</dbReference>
<evidence type="ECO:0000256" key="1">
    <source>
        <dbReference type="ARBA" id="ARBA00004123"/>
    </source>
</evidence>
<feature type="domain" description="C2H2-type" evidence="11">
    <location>
        <begin position="407"/>
        <end position="435"/>
    </location>
</feature>
<dbReference type="PROSITE" id="PS50157">
    <property type="entry name" value="ZINC_FINGER_C2H2_2"/>
    <property type="match status" value="7"/>
</dbReference>
<keyword evidence="14" id="KW-1185">Reference proteome</keyword>
<feature type="domain" description="C2H2-type" evidence="11">
    <location>
        <begin position="168"/>
        <end position="188"/>
    </location>
</feature>
<evidence type="ECO:0000256" key="4">
    <source>
        <dbReference type="ARBA" id="ARBA00022771"/>
    </source>
</evidence>
<evidence type="ECO:0000256" key="6">
    <source>
        <dbReference type="ARBA" id="ARBA00023015"/>
    </source>
</evidence>
<feature type="binding site" evidence="10">
    <location>
        <position position="26"/>
    </location>
    <ligand>
        <name>Zn(2+)</name>
        <dbReference type="ChEBI" id="CHEBI:29105"/>
    </ligand>
</feature>
<comment type="subcellular location">
    <subcellularLocation>
        <location evidence="1">Nucleus</location>
    </subcellularLocation>
</comment>
<evidence type="ECO:0000256" key="9">
    <source>
        <dbReference type="PROSITE-ProRule" id="PRU00042"/>
    </source>
</evidence>
<evidence type="ECO:0000256" key="7">
    <source>
        <dbReference type="ARBA" id="ARBA00023163"/>
    </source>
</evidence>
<evidence type="ECO:0000259" key="12">
    <source>
        <dbReference type="PROSITE" id="PS51915"/>
    </source>
</evidence>
<dbReference type="SMART" id="SM00355">
    <property type="entry name" value="ZnF_C2H2"/>
    <property type="match status" value="10"/>
</dbReference>
<dbReference type="SMART" id="SM00868">
    <property type="entry name" value="zf-AD"/>
    <property type="match status" value="1"/>
</dbReference>
<sequence length="474" mass="54398">MSRRVDIKALVSHLVRKDGSNNCRICMGSTSDGMVFLGDTVMELNGIPTTLADVFEKISGLRMFEEDLLPLGICHECSVAAISAYEFSNFVVKSDKLWNNAISSLTVVPVSKPHSKSLCAILKDNLSLQLIKNFDGNSRHLLNYLNPIKKNATDTLRKNKASWNGISYSCEDCGKEFSSSYYLNMHLKNSGQKELCWICIKMVNRGQEMKDHLANIHKINMFLCKDCPILTKTESELKQHRKTCHISGVFTCSQCGRSFHRLNSFELHGQMHAVRTCRACGLQFTNRGCYREHRSKCEPDAKPDPRTLPKNKRSNIRDLATFICDYCSKIYHKRAQLQNHIKWIHMDVRPHQCQWCGKRFYTSARLAEHTVVHTRARNFSCDICGLRLVSKMAVVYHRRRHTGEKPYECKDCGERFISSSRRSEHARRKHDGPKYQCTLCTSSFARSFDLRKHINKAHWNPKSDPADDKETPAL</sequence>
<keyword evidence="7" id="KW-0804">Transcription</keyword>
<keyword evidence="6" id="KW-0805">Transcription regulation</keyword>
<organism evidence="13 14">
    <name type="scientific">Leptidea sinapis</name>
    <dbReference type="NCBI Taxonomy" id="189913"/>
    <lineage>
        <taxon>Eukaryota</taxon>
        <taxon>Metazoa</taxon>
        <taxon>Ecdysozoa</taxon>
        <taxon>Arthropoda</taxon>
        <taxon>Hexapoda</taxon>
        <taxon>Insecta</taxon>
        <taxon>Pterygota</taxon>
        <taxon>Neoptera</taxon>
        <taxon>Endopterygota</taxon>
        <taxon>Lepidoptera</taxon>
        <taxon>Glossata</taxon>
        <taxon>Ditrysia</taxon>
        <taxon>Papilionoidea</taxon>
        <taxon>Pieridae</taxon>
        <taxon>Dismorphiinae</taxon>
        <taxon>Leptidea</taxon>
    </lineage>
</organism>
<evidence type="ECO:0000256" key="3">
    <source>
        <dbReference type="ARBA" id="ARBA00022737"/>
    </source>
</evidence>
<dbReference type="GO" id="GO:0008270">
    <property type="term" value="F:zinc ion binding"/>
    <property type="evidence" value="ECO:0007669"/>
    <property type="project" value="UniProtKB-UniRule"/>
</dbReference>
<evidence type="ECO:0000256" key="5">
    <source>
        <dbReference type="ARBA" id="ARBA00022833"/>
    </source>
</evidence>
<dbReference type="Pfam" id="PF00096">
    <property type="entry name" value="zf-C2H2"/>
    <property type="match status" value="4"/>
</dbReference>
<evidence type="ECO:0000256" key="8">
    <source>
        <dbReference type="ARBA" id="ARBA00023242"/>
    </source>
</evidence>
<evidence type="ECO:0000256" key="10">
    <source>
        <dbReference type="PROSITE-ProRule" id="PRU01263"/>
    </source>
</evidence>
<dbReference type="EMBL" id="FZQP02007049">
    <property type="protein sequence ID" value="VVD05964.1"/>
    <property type="molecule type" value="Genomic_DNA"/>
</dbReference>
<name>A0A5E4R9T5_9NEOP</name>
<dbReference type="SUPFAM" id="SSF57716">
    <property type="entry name" value="Glucocorticoid receptor-like (DNA-binding domain)"/>
    <property type="match status" value="1"/>
</dbReference>
<keyword evidence="5 10" id="KW-0862">Zinc</keyword>
<keyword evidence="3" id="KW-0677">Repeat</keyword>
<gene>
    <name evidence="13" type="ORF">LSINAPIS_LOCUS15410</name>
</gene>
<dbReference type="InterPro" id="IPR012934">
    <property type="entry name" value="Znf_AD"/>
</dbReference>
<dbReference type="PROSITE" id="PS00028">
    <property type="entry name" value="ZINC_FINGER_C2H2_1"/>
    <property type="match status" value="6"/>
</dbReference>
<dbReference type="GO" id="GO:0005634">
    <property type="term" value="C:nucleus"/>
    <property type="evidence" value="ECO:0007669"/>
    <property type="project" value="UniProtKB-SubCell"/>
</dbReference>
<dbReference type="AlphaFoldDB" id="A0A5E4R9T5"/>
<dbReference type="Proteomes" id="UP000324832">
    <property type="component" value="Unassembled WGS sequence"/>
</dbReference>
<dbReference type="PROSITE" id="PS51915">
    <property type="entry name" value="ZAD"/>
    <property type="match status" value="1"/>
</dbReference>
<dbReference type="PANTHER" id="PTHR24409">
    <property type="entry name" value="ZINC FINGER PROTEIN 142"/>
    <property type="match status" value="1"/>
</dbReference>
<keyword evidence="4 9" id="KW-0863">Zinc-finger</keyword>
<feature type="domain" description="C2H2-type" evidence="11">
    <location>
        <begin position="379"/>
        <end position="406"/>
    </location>
</feature>
<evidence type="ECO:0000259" key="11">
    <source>
        <dbReference type="PROSITE" id="PS50157"/>
    </source>
</evidence>
<feature type="binding site" evidence="10">
    <location>
        <position position="23"/>
    </location>
    <ligand>
        <name>Zn(2+)</name>
        <dbReference type="ChEBI" id="CHEBI:29105"/>
    </ligand>
</feature>
<proteinExistence type="predicted"/>
<dbReference type="GO" id="GO:0000977">
    <property type="term" value="F:RNA polymerase II transcription regulatory region sequence-specific DNA binding"/>
    <property type="evidence" value="ECO:0007669"/>
    <property type="project" value="TreeGrafter"/>
</dbReference>
<dbReference type="Pfam" id="PF07776">
    <property type="entry name" value="zf-AD"/>
    <property type="match status" value="1"/>
</dbReference>
<dbReference type="FunFam" id="3.30.160.60:FF:001397">
    <property type="entry name" value="Datilografo, isoform A"/>
    <property type="match status" value="1"/>
</dbReference>
<feature type="domain" description="ZAD" evidence="12">
    <location>
        <begin position="21"/>
        <end position="101"/>
    </location>
</feature>
<keyword evidence="8" id="KW-0539">Nucleus</keyword>
<dbReference type="FunFam" id="3.30.160.60:FF:000099">
    <property type="entry name" value="Zinc finger protein 79"/>
    <property type="match status" value="1"/>
</dbReference>
<feature type="binding site" evidence="10">
    <location>
        <position position="74"/>
    </location>
    <ligand>
        <name>Zn(2+)</name>
        <dbReference type="ChEBI" id="CHEBI:29105"/>
    </ligand>
</feature>
<feature type="binding site" evidence="10">
    <location>
        <position position="77"/>
    </location>
    <ligand>
        <name>Zn(2+)</name>
        <dbReference type="ChEBI" id="CHEBI:29105"/>
    </ligand>
</feature>
<dbReference type="PANTHER" id="PTHR24409:SF295">
    <property type="entry name" value="AZ2-RELATED"/>
    <property type="match status" value="1"/>
</dbReference>
<evidence type="ECO:0000313" key="13">
    <source>
        <dbReference type="EMBL" id="VVD05964.1"/>
    </source>
</evidence>
<dbReference type="GO" id="GO:0000981">
    <property type="term" value="F:DNA-binding transcription factor activity, RNA polymerase II-specific"/>
    <property type="evidence" value="ECO:0007669"/>
    <property type="project" value="TreeGrafter"/>
</dbReference>
<feature type="domain" description="C2H2-type" evidence="11">
    <location>
        <begin position="250"/>
        <end position="273"/>
    </location>
</feature>
<reference evidence="13 14" key="1">
    <citation type="submission" date="2017-07" db="EMBL/GenBank/DDBJ databases">
        <authorList>
            <person name="Talla V."/>
            <person name="Backstrom N."/>
        </authorList>
    </citation>
    <scope>NUCLEOTIDE SEQUENCE [LARGE SCALE GENOMIC DNA]</scope>
</reference>
<evidence type="ECO:0000256" key="2">
    <source>
        <dbReference type="ARBA" id="ARBA00022723"/>
    </source>
</evidence>
<dbReference type="InterPro" id="IPR013087">
    <property type="entry name" value="Znf_C2H2_type"/>
</dbReference>
<evidence type="ECO:0000313" key="14">
    <source>
        <dbReference type="Proteomes" id="UP000324832"/>
    </source>
</evidence>
<feature type="domain" description="C2H2-type" evidence="11">
    <location>
        <begin position="435"/>
        <end position="463"/>
    </location>
</feature>
<feature type="domain" description="C2H2-type" evidence="11">
    <location>
        <begin position="322"/>
        <end position="350"/>
    </location>
</feature>
<keyword evidence="2 10" id="KW-0479">Metal-binding</keyword>
<evidence type="ECO:0008006" key="15">
    <source>
        <dbReference type="Google" id="ProtNLM"/>
    </source>
</evidence>
<dbReference type="InterPro" id="IPR036236">
    <property type="entry name" value="Znf_C2H2_sf"/>
</dbReference>